<evidence type="ECO:0000313" key="4">
    <source>
        <dbReference type="Proteomes" id="UP000009046"/>
    </source>
</evidence>
<dbReference type="GeneID" id="8230019"/>
<dbReference type="AlphaFoldDB" id="E0VUE3"/>
<keyword evidence="1" id="KW-0732">Signal</keyword>
<organism>
    <name type="scientific">Pediculus humanus subsp. corporis</name>
    <name type="common">Body louse</name>
    <dbReference type="NCBI Taxonomy" id="121224"/>
    <lineage>
        <taxon>Eukaryota</taxon>
        <taxon>Metazoa</taxon>
        <taxon>Ecdysozoa</taxon>
        <taxon>Arthropoda</taxon>
        <taxon>Hexapoda</taxon>
        <taxon>Insecta</taxon>
        <taxon>Pterygota</taxon>
        <taxon>Neoptera</taxon>
        <taxon>Paraneoptera</taxon>
        <taxon>Psocodea</taxon>
        <taxon>Troctomorpha</taxon>
        <taxon>Phthiraptera</taxon>
        <taxon>Anoplura</taxon>
        <taxon>Pediculidae</taxon>
        <taxon>Pediculus</taxon>
    </lineage>
</organism>
<name>E0VUE3_PEDHC</name>
<evidence type="ECO:0000313" key="3">
    <source>
        <dbReference type="EnsemblMetazoa" id="PHUM449680-PA"/>
    </source>
</evidence>
<reference evidence="2" key="1">
    <citation type="submission" date="2007-04" db="EMBL/GenBank/DDBJ databases">
        <title>Annotation of Pediculus humanus corporis strain USDA.</title>
        <authorList>
            <person name="Kirkness E."/>
            <person name="Hannick L."/>
            <person name="Hass B."/>
            <person name="Bruggner R."/>
            <person name="Lawson D."/>
            <person name="Bidwell S."/>
            <person name="Joardar V."/>
            <person name="Caler E."/>
            <person name="Walenz B."/>
            <person name="Inman J."/>
            <person name="Schobel S."/>
            <person name="Galinsky K."/>
            <person name="Amedeo P."/>
            <person name="Strausberg R."/>
        </authorList>
    </citation>
    <scope>NUCLEOTIDE SEQUENCE</scope>
    <source>
        <strain evidence="2">USDA</strain>
    </source>
</reference>
<feature type="chain" id="PRO_5014570220" evidence="1">
    <location>
        <begin position="25"/>
        <end position="191"/>
    </location>
</feature>
<keyword evidence="4" id="KW-1185">Reference proteome</keyword>
<evidence type="ECO:0000313" key="2">
    <source>
        <dbReference type="EMBL" id="EEB16999.1"/>
    </source>
</evidence>
<reference evidence="2" key="2">
    <citation type="submission" date="2007-04" db="EMBL/GenBank/DDBJ databases">
        <title>The genome of the human body louse.</title>
        <authorList>
            <consortium name="The Human Body Louse Genome Consortium"/>
            <person name="Kirkness E."/>
            <person name="Walenz B."/>
            <person name="Hass B."/>
            <person name="Bruggner R."/>
            <person name="Strausberg R."/>
        </authorList>
    </citation>
    <scope>NUCLEOTIDE SEQUENCE</scope>
    <source>
        <strain evidence="2">USDA</strain>
    </source>
</reference>
<reference evidence="3" key="3">
    <citation type="submission" date="2021-02" db="UniProtKB">
        <authorList>
            <consortium name="EnsemblMetazoa"/>
        </authorList>
    </citation>
    <scope>IDENTIFICATION</scope>
    <source>
        <strain evidence="3">USDA</strain>
    </source>
</reference>
<feature type="signal peptide" evidence="1">
    <location>
        <begin position="1"/>
        <end position="24"/>
    </location>
</feature>
<dbReference type="InParanoid" id="E0VUE3"/>
<proteinExistence type="predicted"/>
<dbReference type="Proteomes" id="UP000009046">
    <property type="component" value="Unassembled WGS sequence"/>
</dbReference>
<dbReference type="VEuPathDB" id="VectorBase:PHUM449680"/>
<dbReference type="CTD" id="8230019"/>
<protein>
    <submittedName>
        <fullName evidence="2 3">Uncharacterized protein</fullName>
    </submittedName>
</protein>
<dbReference type="KEGG" id="phu:Phum_PHUM449680"/>
<accession>E0VUE3</accession>
<dbReference type="EnsemblMetazoa" id="PHUM449680-RA">
    <property type="protein sequence ID" value="PHUM449680-PA"/>
    <property type="gene ID" value="PHUM449680"/>
</dbReference>
<gene>
    <name evidence="3" type="primary">8230019</name>
    <name evidence="2" type="ORF">Phum_PHUM449680</name>
</gene>
<dbReference type="HOGENOM" id="CLU_1423098_0_0_1"/>
<evidence type="ECO:0000256" key="1">
    <source>
        <dbReference type="SAM" id="SignalP"/>
    </source>
</evidence>
<dbReference type="EMBL" id="DS235786">
    <property type="protein sequence ID" value="EEB16999.1"/>
    <property type="molecule type" value="Genomic_DNA"/>
</dbReference>
<dbReference type="EMBL" id="AAZO01005481">
    <property type="status" value="NOT_ANNOTATED_CDS"/>
    <property type="molecule type" value="Genomic_DNA"/>
</dbReference>
<sequence length="191" mass="21599">MKEPATIFGYQSFILLGILSTASTTSNDNLIICGSDYTSSAPNTSIKGERSNSYDSLPCRVWNELQEKNNNKNVGFNNYSNKNDKSVVNYEKNDKIKKLVVHVPVSQNGDKYTGNDNRGGYLTYDRKNLIAEGFKRGPGFRSWGGKRDFPGLFPTDEGENFKNEEGMKKKRTRFTSWGDKDCGKLFQVINY</sequence>
<dbReference type="RefSeq" id="XP_002429737.1">
    <property type="nucleotide sequence ID" value="XM_002429692.1"/>
</dbReference>
<dbReference type="EMBL" id="AAZO01005482">
    <property type="status" value="NOT_ANNOTATED_CDS"/>
    <property type="molecule type" value="Genomic_DNA"/>
</dbReference>